<dbReference type="Proteomes" id="UP000800038">
    <property type="component" value="Unassembled WGS sequence"/>
</dbReference>
<evidence type="ECO:0008006" key="4">
    <source>
        <dbReference type="Google" id="ProtNLM"/>
    </source>
</evidence>
<sequence length="400" mass="40434">MFSAKSTLSAVATMVAMAPLSTHAHMILKEPHPYGVQTKGPLAADGSDFPCKGIPYTVNTMNEWPVGSTQQLAFIGTAVHGGGSCQVAVTTDPKPTKESKFKVIHSFEGGCPASIPGNYPDLPGQDDPNTFPFEVIPELPNGQATMAWVWWNKVGNREMYMACAPVTVTGGSNDTAAFDGLPDMARANSGGDSCTTVQGRDYTFANPGKYKTSGGTGPFVDLCAGGAAPGGGAGSGSASSPAPVPAPAPAPANPVVSSTAPVSSAAPISSSAADSTSSVIAITRLRTIKTVHAPMPPLTSAADGIFAPLASPAPQPTTQPPQAPACAVPAPTSGNDTATGTTCSPDGSLICSADGTQFAICSWGHAVFGAVAQGTKCTNGTIGTIAKRNDYSHRNQRSAV</sequence>
<feature type="region of interest" description="Disordered" evidence="1">
    <location>
        <begin position="230"/>
        <end position="270"/>
    </location>
</feature>
<proteinExistence type="predicted"/>
<keyword evidence="3" id="KW-1185">Reference proteome</keyword>
<reference evidence="2" key="1">
    <citation type="journal article" date="2020" name="Stud. Mycol.">
        <title>101 Dothideomycetes genomes: a test case for predicting lifestyles and emergence of pathogens.</title>
        <authorList>
            <person name="Haridas S."/>
            <person name="Albert R."/>
            <person name="Binder M."/>
            <person name="Bloem J."/>
            <person name="Labutti K."/>
            <person name="Salamov A."/>
            <person name="Andreopoulos B."/>
            <person name="Baker S."/>
            <person name="Barry K."/>
            <person name="Bills G."/>
            <person name="Bluhm B."/>
            <person name="Cannon C."/>
            <person name="Castanera R."/>
            <person name="Culley D."/>
            <person name="Daum C."/>
            <person name="Ezra D."/>
            <person name="Gonzalez J."/>
            <person name="Henrissat B."/>
            <person name="Kuo A."/>
            <person name="Liang C."/>
            <person name="Lipzen A."/>
            <person name="Lutzoni F."/>
            <person name="Magnuson J."/>
            <person name="Mondo S."/>
            <person name="Nolan M."/>
            <person name="Ohm R."/>
            <person name="Pangilinan J."/>
            <person name="Park H.-J."/>
            <person name="Ramirez L."/>
            <person name="Alfaro M."/>
            <person name="Sun H."/>
            <person name="Tritt A."/>
            <person name="Yoshinaga Y."/>
            <person name="Zwiers L.-H."/>
            <person name="Turgeon B."/>
            <person name="Goodwin S."/>
            <person name="Spatafora J."/>
            <person name="Crous P."/>
            <person name="Grigoriev I."/>
        </authorList>
    </citation>
    <scope>NUCLEOTIDE SEQUENCE</scope>
    <source>
        <strain evidence="2">CBS 161.51</strain>
    </source>
</reference>
<evidence type="ECO:0000256" key="1">
    <source>
        <dbReference type="SAM" id="MobiDB-lite"/>
    </source>
</evidence>
<name>A0A6A5SV67_9PLEO</name>
<organism evidence="2 3">
    <name type="scientific">Clathrospora elynae</name>
    <dbReference type="NCBI Taxonomy" id="706981"/>
    <lineage>
        <taxon>Eukaryota</taxon>
        <taxon>Fungi</taxon>
        <taxon>Dikarya</taxon>
        <taxon>Ascomycota</taxon>
        <taxon>Pezizomycotina</taxon>
        <taxon>Dothideomycetes</taxon>
        <taxon>Pleosporomycetidae</taxon>
        <taxon>Pleosporales</taxon>
        <taxon>Diademaceae</taxon>
        <taxon>Clathrospora</taxon>
    </lineage>
</organism>
<evidence type="ECO:0000313" key="3">
    <source>
        <dbReference type="Proteomes" id="UP000800038"/>
    </source>
</evidence>
<dbReference type="OrthoDB" id="2342176at2759"/>
<feature type="compositionally biased region" description="Pro residues" evidence="1">
    <location>
        <begin position="311"/>
        <end position="323"/>
    </location>
</feature>
<evidence type="ECO:0000313" key="2">
    <source>
        <dbReference type="EMBL" id="KAF1944555.1"/>
    </source>
</evidence>
<dbReference type="PANTHER" id="PTHR36182">
    <property type="entry name" value="PROTEIN, PUTATIVE (AFU_ORTHOLOGUE AFUA_6G10930)-RELATED"/>
    <property type="match status" value="1"/>
</dbReference>
<feature type="compositionally biased region" description="Pro residues" evidence="1">
    <location>
        <begin position="242"/>
        <end position="252"/>
    </location>
</feature>
<dbReference type="PANTHER" id="PTHR36182:SF2">
    <property type="entry name" value="LYTIC POLYSACCHARIDE MONOOXYGENASE"/>
    <property type="match status" value="1"/>
</dbReference>
<protein>
    <recommendedName>
        <fullName evidence="4">Lytic polysaccharide monooxygenase</fullName>
    </recommendedName>
</protein>
<accession>A0A6A5SV67</accession>
<feature type="region of interest" description="Disordered" evidence="1">
    <location>
        <begin position="310"/>
        <end position="339"/>
    </location>
</feature>
<feature type="compositionally biased region" description="Low complexity" evidence="1">
    <location>
        <begin position="253"/>
        <end position="270"/>
    </location>
</feature>
<dbReference type="EMBL" id="ML976016">
    <property type="protein sequence ID" value="KAF1944555.1"/>
    <property type="molecule type" value="Genomic_DNA"/>
</dbReference>
<dbReference type="AlphaFoldDB" id="A0A6A5SV67"/>
<dbReference type="Gene3D" id="2.70.50.70">
    <property type="match status" value="1"/>
</dbReference>
<gene>
    <name evidence="2" type="ORF">EJ02DRAFT_95214</name>
</gene>